<reference evidence="1 2" key="1">
    <citation type="journal article" date="2017" name="Int. J. Syst. Evol. Microbiol.">
        <title>Aquarickettsiella crustaci n. gen. n. sp. (Gammaproteobacteria: Legionellales: Coxiellaceae); a bacterial pathogen of the freshwater crustacean: Gammarus fossarum (Malacostraca: Amphipoda).</title>
        <authorList>
            <person name="Bojko J."/>
            <person name="Dunn A.M."/>
            <person name="Stebbing P.D."/>
            <person name="Van Aerle R."/>
            <person name="Bacela-Spychalska K."/>
            <person name="Bean T.P."/>
            <person name="Stentiford G.D."/>
        </authorList>
    </citation>
    <scope>NUCLEOTIDE SEQUENCE [LARGE SCALE GENOMIC DNA]</scope>
    <source>
        <strain evidence="1">RA15029</strain>
    </source>
</reference>
<evidence type="ECO:0000313" key="2">
    <source>
        <dbReference type="Proteomes" id="UP000226429"/>
    </source>
</evidence>
<name>A0A370CGH0_9COXI</name>
<reference evidence="1 2" key="2">
    <citation type="journal article" date="2018" name="J. Invertebr. Pathol.">
        <title>'Candidatus Aquirickettsiella gammari' (Gammaproteobacteria: Legionellales: Coxiellaceae): A bacterial pathogen of the freshwater crustacean Gammarus fossarum (Malacostraca: Amphipoda).</title>
        <authorList>
            <person name="Bojko J."/>
            <person name="Dunn A.M."/>
            <person name="Stebbing P.D."/>
            <person name="van Aerle R."/>
            <person name="Bacela-Spychalska K."/>
            <person name="Bean T.P."/>
            <person name="Urrutia A."/>
            <person name="Stentiford G.D."/>
        </authorList>
    </citation>
    <scope>NUCLEOTIDE SEQUENCE [LARGE SCALE GENOMIC DNA]</scope>
    <source>
        <strain evidence="1">RA15029</strain>
    </source>
</reference>
<organism evidence="1 2">
    <name type="scientific">Candidatus Aquirickettsiella gammari</name>
    <dbReference type="NCBI Taxonomy" id="2016198"/>
    <lineage>
        <taxon>Bacteria</taxon>
        <taxon>Pseudomonadati</taxon>
        <taxon>Pseudomonadota</taxon>
        <taxon>Gammaproteobacteria</taxon>
        <taxon>Legionellales</taxon>
        <taxon>Coxiellaceae</taxon>
        <taxon>Candidatus Aquirickettsiella</taxon>
    </lineage>
</organism>
<comment type="caution">
    <text evidence="1">The sequence shown here is derived from an EMBL/GenBank/DDBJ whole genome shotgun (WGS) entry which is preliminary data.</text>
</comment>
<keyword evidence="2" id="KW-1185">Reference proteome</keyword>
<proteinExistence type="predicted"/>
<gene>
    <name evidence="1" type="ORF">CFE62_005375</name>
</gene>
<sequence length="499" mass="59689">MEHHLSKRPFRRPHWWSRRWVAHISIHPPLTGEAPLWKRSPVELARLRLFNLSPEALSRKIERYWKKPRWRRWFTSFGMRKKIDVWNYYQRCLAYQRALKEISLIDQGLILTGNAQDLLDELACYLQASNVKFEFYLEKHCRNLKWVEQYFLKEVRHYQQRLRKDFLLSLEKCLIYVTSEEEQTLIREKAEKEYQHIEVLMYRYYQLWQSGALYKRYHAERGIEVADVEKEENLERSVVVCPSTSAAFTPNTATPGVMSQTGISSFSVTKEWVQSRRERLECLIKEDALQDVKELLQKSLEDIKNIIDSQLEGYETTVVSIMEGNAEQEARLLRILEHLQRRLKPLLKGGLRLFHSDHVMSLSPSKAIFQLITQYSQDYLQQHRLYLEKLQVYQQRLKLSYEQRLRTQAQLQTLSELSARIDKLYQSCQDMYAKFAQDYADLEARMAQRMVEMEARWMQRIDDIALRLEMKRDAELRCVTEQEILVTDSAEKLMNRPSF</sequence>
<protein>
    <submittedName>
        <fullName evidence="1">Uncharacterized protein</fullName>
    </submittedName>
</protein>
<evidence type="ECO:0000313" key="1">
    <source>
        <dbReference type="EMBL" id="RDH40122.1"/>
    </source>
</evidence>
<dbReference type="Proteomes" id="UP000226429">
    <property type="component" value="Unassembled WGS sequence"/>
</dbReference>
<dbReference type="EMBL" id="NMOS02000015">
    <property type="protein sequence ID" value="RDH40122.1"/>
    <property type="molecule type" value="Genomic_DNA"/>
</dbReference>
<dbReference type="AlphaFoldDB" id="A0A370CGH0"/>
<accession>A0A370CGH0</accession>